<evidence type="ECO:0000259" key="3">
    <source>
        <dbReference type="Pfam" id="PF00460"/>
    </source>
</evidence>
<dbReference type="EMBL" id="VFFF01000001">
    <property type="protein sequence ID" value="TNY33870.1"/>
    <property type="molecule type" value="Genomic_DNA"/>
</dbReference>
<protein>
    <submittedName>
        <fullName evidence="4">FlgB family protein</fullName>
    </submittedName>
</protein>
<dbReference type="GO" id="GO:0009425">
    <property type="term" value="C:bacterial-type flagellum basal body"/>
    <property type="evidence" value="ECO:0007669"/>
    <property type="project" value="UniProtKB-SubCell"/>
</dbReference>
<feature type="domain" description="Flagellar basal body rod protein N-terminal" evidence="3">
    <location>
        <begin position="18"/>
        <end position="37"/>
    </location>
</feature>
<evidence type="ECO:0000313" key="5">
    <source>
        <dbReference type="Proteomes" id="UP000314011"/>
    </source>
</evidence>
<keyword evidence="5" id="KW-1185">Reference proteome</keyword>
<evidence type="ECO:0000256" key="1">
    <source>
        <dbReference type="ARBA" id="ARBA00004117"/>
    </source>
</evidence>
<dbReference type="AlphaFoldDB" id="A0A5C5GH18"/>
<evidence type="ECO:0000256" key="2">
    <source>
        <dbReference type="SAM" id="MobiDB-lite"/>
    </source>
</evidence>
<dbReference type="NCBIfam" id="NF009270">
    <property type="entry name" value="PRK12627.1"/>
    <property type="match status" value="1"/>
</dbReference>
<feature type="region of interest" description="Disordered" evidence="2">
    <location>
        <begin position="49"/>
        <end position="80"/>
    </location>
</feature>
<accession>A0A5C5GH18</accession>
<proteinExistence type="predicted"/>
<comment type="subcellular location">
    <subcellularLocation>
        <location evidence="1">Bacterial flagellum basal body</location>
    </subcellularLocation>
</comment>
<dbReference type="RefSeq" id="WP_140194679.1">
    <property type="nucleotide sequence ID" value="NZ_CP065915.1"/>
</dbReference>
<dbReference type="OrthoDB" id="9788334at2"/>
<evidence type="ECO:0000313" key="4">
    <source>
        <dbReference type="EMBL" id="TNY33870.1"/>
    </source>
</evidence>
<feature type="compositionally biased region" description="Low complexity" evidence="2">
    <location>
        <begin position="67"/>
        <end position="79"/>
    </location>
</feature>
<name>A0A5C5GH18_9RHOB</name>
<dbReference type="InterPro" id="IPR001444">
    <property type="entry name" value="Flag_bb_rod_N"/>
</dbReference>
<reference evidence="4 5" key="1">
    <citation type="submission" date="2019-06" db="EMBL/GenBank/DDBJ databases">
        <title>Genome of new Rhodobacteraceae sp. SM1903.</title>
        <authorList>
            <person name="Ren X."/>
        </authorList>
    </citation>
    <scope>NUCLEOTIDE SEQUENCE [LARGE SCALE GENOMIC DNA]</scope>
    <source>
        <strain evidence="4 5">SM1903</strain>
    </source>
</reference>
<gene>
    <name evidence="4" type="ORF">FHY64_11580</name>
</gene>
<dbReference type="Pfam" id="PF00460">
    <property type="entry name" value="Flg_bb_rod"/>
    <property type="match status" value="1"/>
</dbReference>
<dbReference type="Proteomes" id="UP000314011">
    <property type="component" value="Unassembled WGS sequence"/>
</dbReference>
<sequence>MYENLTVMRTSAAMAEHAAQRQTLTAQNIANADTPGYIARQLPPFRDFAEGGLAPRASRSGHQAMKAPEATPTRAEPAPNGNAVSIEVEMVNAVEIQREHVQALAIYKHAMDVLRLSIGRK</sequence>
<organism evidence="4 5">
    <name type="scientific">Pelagovum pacificum</name>
    <dbReference type="NCBI Taxonomy" id="2588711"/>
    <lineage>
        <taxon>Bacteria</taxon>
        <taxon>Pseudomonadati</taxon>
        <taxon>Pseudomonadota</taxon>
        <taxon>Alphaproteobacteria</taxon>
        <taxon>Rhodobacterales</taxon>
        <taxon>Paracoccaceae</taxon>
        <taxon>Pelagovum</taxon>
    </lineage>
</organism>
<comment type="caution">
    <text evidence="4">The sequence shown here is derived from an EMBL/GenBank/DDBJ whole genome shotgun (WGS) entry which is preliminary data.</text>
</comment>